<dbReference type="PANTHER" id="PTHR18863:SF6">
    <property type="entry name" value="COILED-COIL DOMAIN-CONTAINING PROTEIN 170"/>
    <property type="match status" value="1"/>
</dbReference>
<name>A0A1D2N7Y9_ORCCI</name>
<sequence length="165" mass="19282">IIALERARKIEDTEKKLNELELLRCKYNRKVGFLKDQLKSYRDTTTQERDLHDHAFQRLSEELNASKKNLLEASRRETQLLNLRNMIGKILGIDWCKTVVPDYELISKLEKIVQTNREFAQVSRKLTDNIKMIPQTEDPGARFTSPSPRGSEDSNGDDMHIRRNI</sequence>
<evidence type="ECO:0000313" key="3">
    <source>
        <dbReference type="Proteomes" id="UP000094527"/>
    </source>
</evidence>
<evidence type="ECO:0000313" key="2">
    <source>
        <dbReference type="EMBL" id="ODN01393.1"/>
    </source>
</evidence>
<protein>
    <submittedName>
        <fullName evidence="2">Uncharacterized protein</fullName>
    </submittedName>
</protein>
<organism evidence="2 3">
    <name type="scientific">Orchesella cincta</name>
    <name type="common">Springtail</name>
    <name type="synonym">Podura cincta</name>
    <dbReference type="NCBI Taxonomy" id="48709"/>
    <lineage>
        <taxon>Eukaryota</taxon>
        <taxon>Metazoa</taxon>
        <taxon>Ecdysozoa</taxon>
        <taxon>Arthropoda</taxon>
        <taxon>Hexapoda</taxon>
        <taxon>Collembola</taxon>
        <taxon>Entomobryomorpha</taxon>
        <taxon>Entomobryoidea</taxon>
        <taxon>Orchesellidae</taxon>
        <taxon>Orchesellinae</taxon>
        <taxon>Orchesella</taxon>
    </lineage>
</organism>
<reference evidence="2 3" key="1">
    <citation type="journal article" date="2016" name="Genome Biol. Evol.">
        <title>Gene Family Evolution Reflects Adaptation to Soil Environmental Stressors in the Genome of the Collembolan Orchesella cincta.</title>
        <authorList>
            <person name="Faddeeva-Vakhrusheva A."/>
            <person name="Derks M.F."/>
            <person name="Anvar S.Y."/>
            <person name="Agamennone V."/>
            <person name="Suring W."/>
            <person name="Smit S."/>
            <person name="van Straalen N.M."/>
            <person name="Roelofs D."/>
        </authorList>
    </citation>
    <scope>NUCLEOTIDE SEQUENCE [LARGE SCALE GENOMIC DNA]</scope>
    <source>
        <tissue evidence="2">Mixed pool</tissue>
    </source>
</reference>
<feature type="region of interest" description="Disordered" evidence="1">
    <location>
        <begin position="135"/>
        <end position="165"/>
    </location>
</feature>
<gene>
    <name evidence="2" type="ORF">Ocin01_05288</name>
</gene>
<dbReference type="InterPro" id="IPR039139">
    <property type="entry name" value="CCDC170-like"/>
</dbReference>
<dbReference type="OrthoDB" id="5832575at2759"/>
<comment type="caution">
    <text evidence="2">The sequence shown here is derived from an EMBL/GenBank/DDBJ whole genome shotgun (WGS) entry which is preliminary data.</text>
</comment>
<accession>A0A1D2N7Y9</accession>
<proteinExistence type="predicted"/>
<dbReference type="PANTHER" id="PTHR18863">
    <property type="entry name" value="TSEC-2-RELATED"/>
    <property type="match status" value="1"/>
</dbReference>
<dbReference type="STRING" id="48709.A0A1D2N7Y9"/>
<dbReference type="EMBL" id="LJIJ01000154">
    <property type="protein sequence ID" value="ODN01393.1"/>
    <property type="molecule type" value="Genomic_DNA"/>
</dbReference>
<dbReference type="OMA" id="MIPQTED"/>
<keyword evidence="3" id="KW-1185">Reference proteome</keyword>
<feature type="non-terminal residue" evidence="2">
    <location>
        <position position="1"/>
    </location>
</feature>
<dbReference type="Proteomes" id="UP000094527">
    <property type="component" value="Unassembled WGS sequence"/>
</dbReference>
<dbReference type="AlphaFoldDB" id="A0A1D2N7Y9"/>
<evidence type="ECO:0000256" key="1">
    <source>
        <dbReference type="SAM" id="MobiDB-lite"/>
    </source>
</evidence>